<evidence type="ECO:0000313" key="2">
    <source>
        <dbReference type="Proteomes" id="UP000009183"/>
    </source>
</evidence>
<dbReference type="PaxDb" id="29760-VIT_04s0069g00050.t01"/>
<dbReference type="InParanoid" id="F6H9D2"/>
<evidence type="ECO:0000313" key="1">
    <source>
        <dbReference type="EMBL" id="CCB48825.1"/>
    </source>
</evidence>
<reference evidence="2" key="1">
    <citation type="journal article" date="2007" name="Nature">
        <title>The grapevine genome sequence suggests ancestral hexaploidization in major angiosperm phyla.</title>
        <authorList>
            <consortium name="The French-Italian Public Consortium for Grapevine Genome Characterization."/>
            <person name="Jaillon O."/>
            <person name="Aury J.-M."/>
            <person name="Noel B."/>
            <person name="Policriti A."/>
            <person name="Clepet C."/>
            <person name="Casagrande A."/>
            <person name="Choisne N."/>
            <person name="Aubourg S."/>
            <person name="Vitulo N."/>
            <person name="Jubin C."/>
            <person name="Vezzi A."/>
            <person name="Legeai F."/>
            <person name="Hugueney P."/>
            <person name="Dasilva C."/>
            <person name="Horner D."/>
            <person name="Mica E."/>
            <person name="Jublot D."/>
            <person name="Poulain J."/>
            <person name="Bruyere C."/>
            <person name="Billault A."/>
            <person name="Segurens B."/>
            <person name="Gouyvenoux M."/>
            <person name="Ugarte E."/>
            <person name="Cattonaro F."/>
            <person name="Anthouard V."/>
            <person name="Vico V."/>
            <person name="Del Fabbro C."/>
            <person name="Alaux M."/>
            <person name="Di Gaspero G."/>
            <person name="Dumas V."/>
            <person name="Felice N."/>
            <person name="Paillard S."/>
            <person name="Juman I."/>
            <person name="Moroldo M."/>
            <person name="Scalabrin S."/>
            <person name="Canaguier A."/>
            <person name="Le Clainche I."/>
            <person name="Malacrida G."/>
            <person name="Durand E."/>
            <person name="Pesole G."/>
            <person name="Laucou V."/>
            <person name="Chatelet P."/>
            <person name="Merdinoglu D."/>
            <person name="Delledonne M."/>
            <person name="Pezzotti M."/>
            <person name="Lecharny A."/>
            <person name="Scarpelli C."/>
            <person name="Artiguenave F."/>
            <person name="Pe M.E."/>
            <person name="Valle G."/>
            <person name="Morgante M."/>
            <person name="Caboche M."/>
            <person name="Adam-Blondon A.-F."/>
            <person name="Weissenbach J."/>
            <person name="Quetier F."/>
            <person name="Wincker P."/>
        </authorList>
    </citation>
    <scope>NUCLEOTIDE SEQUENCE [LARGE SCALE GENOMIC DNA]</scope>
    <source>
        <strain evidence="2">cv. Pinot noir / PN40024</strain>
    </source>
</reference>
<dbReference type="AlphaFoldDB" id="F6H9D2"/>
<gene>
    <name evidence="1" type="ordered locus">VIT_04s0069g00050</name>
</gene>
<dbReference type="Proteomes" id="UP000009183">
    <property type="component" value="Chromosome 4"/>
</dbReference>
<dbReference type="HOGENOM" id="CLU_2872225_0_0_1"/>
<name>F6H9D2_VITVI</name>
<dbReference type="EMBL" id="FN595500">
    <property type="protein sequence ID" value="CCB48825.1"/>
    <property type="molecule type" value="Genomic_DNA"/>
</dbReference>
<proteinExistence type="predicted"/>
<sequence length="64" mass="7420">MASNYWGSNPRSAKHRLLKERVCVCKVHRNQLSLTNSTSSFLPQFSRLYIGMPFGYSIKDLQKK</sequence>
<organism evidence="1 2">
    <name type="scientific">Vitis vinifera</name>
    <name type="common">Grape</name>
    <dbReference type="NCBI Taxonomy" id="29760"/>
    <lineage>
        <taxon>Eukaryota</taxon>
        <taxon>Viridiplantae</taxon>
        <taxon>Streptophyta</taxon>
        <taxon>Embryophyta</taxon>
        <taxon>Tracheophyta</taxon>
        <taxon>Spermatophyta</taxon>
        <taxon>Magnoliopsida</taxon>
        <taxon>eudicotyledons</taxon>
        <taxon>Gunneridae</taxon>
        <taxon>Pentapetalae</taxon>
        <taxon>rosids</taxon>
        <taxon>Vitales</taxon>
        <taxon>Vitaceae</taxon>
        <taxon>Viteae</taxon>
        <taxon>Vitis</taxon>
    </lineage>
</organism>
<accession>F6H9D2</accession>
<protein>
    <submittedName>
        <fullName evidence="1">Uncharacterized protein</fullName>
    </submittedName>
</protein>
<keyword evidence="2" id="KW-1185">Reference proteome</keyword>